<dbReference type="PANTHER" id="PTHR46891">
    <property type="entry name" value="SERPENTINE RECEPTOR, CLASS H-RELATED"/>
    <property type="match status" value="1"/>
</dbReference>
<keyword evidence="1" id="KW-0472">Membrane</keyword>
<keyword evidence="1" id="KW-1133">Transmembrane helix</keyword>
<protein>
    <submittedName>
        <fullName evidence="3">Serpentine Receptor, class H</fullName>
    </submittedName>
</protein>
<keyword evidence="1" id="KW-0812">Transmembrane</keyword>
<evidence type="ECO:0000256" key="1">
    <source>
        <dbReference type="SAM" id="Phobius"/>
    </source>
</evidence>
<dbReference type="eggNOG" id="ENOG502R031">
    <property type="taxonomic scope" value="Eukaryota"/>
</dbReference>
<sequence>MEETPLSVYYQTVYLTKCPYTQESIFSSVQFLTYFSRIIALLSFPIQLLTAYCIWKRTPDNMKSVKASLMNLNFWCTVSLIASSFFMCPYLFFPYIAGFNAGVLTDLNVPTVVQFYISFSISFAMIVSMVLVFESRSSSISQNRFRIKTTSGRLIWTSLNFFGLIGLLIPILFDLPDQINAKMNILKTIPCPTIEFFTQPVLVLASEGFWETYDKYACITMYIGLTSEVLFFTSCCIYYLFISKNIQVSCQTRRLQIRCFYGIVLQTLIPVCLTFIPLTVSMNHSKGEEYNQPETNMVFITLCLQNSATSLSILIVHQPYRRFLKTKLWCKKKKISKIVHVSSHSL</sequence>
<name>A0A1I7TYB6_9PELO</name>
<evidence type="ECO:0000313" key="3">
    <source>
        <dbReference type="WBParaSite" id="Csp11.Scaffold629.g13013.t1"/>
    </source>
</evidence>
<dbReference type="STRING" id="1561998.A0A1I7TYB6"/>
<dbReference type="WBParaSite" id="Csp11.Scaffold629.g13013.t1">
    <property type="protein sequence ID" value="Csp11.Scaffold629.g13013.t1"/>
    <property type="gene ID" value="Csp11.Scaffold629.g13013"/>
</dbReference>
<feature type="transmembrane region" description="Helical" evidence="1">
    <location>
        <begin position="260"/>
        <end position="278"/>
    </location>
</feature>
<feature type="transmembrane region" description="Helical" evidence="1">
    <location>
        <begin position="74"/>
        <end position="93"/>
    </location>
</feature>
<proteinExistence type="predicted"/>
<dbReference type="AlphaFoldDB" id="A0A1I7TYB6"/>
<feature type="transmembrane region" description="Helical" evidence="1">
    <location>
        <begin position="154"/>
        <end position="173"/>
    </location>
</feature>
<organism evidence="2 3">
    <name type="scientific">Caenorhabditis tropicalis</name>
    <dbReference type="NCBI Taxonomy" id="1561998"/>
    <lineage>
        <taxon>Eukaryota</taxon>
        <taxon>Metazoa</taxon>
        <taxon>Ecdysozoa</taxon>
        <taxon>Nematoda</taxon>
        <taxon>Chromadorea</taxon>
        <taxon>Rhabditida</taxon>
        <taxon>Rhabditina</taxon>
        <taxon>Rhabditomorpha</taxon>
        <taxon>Rhabditoidea</taxon>
        <taxon>Rhabditidae</taxon>
        <taxon>Peloderinae</taxon>
        <taxon>Caenorhabditis</taxon>
    </lineage>
</organism>
<feature type="transmembrane region" description="Helical" evidence="1">
    <location>
        <begin position="34"/>
        <end position="54"/>
    </location>
</feature>
<dbReference type="InterPro" id="IPR019422">
    <property type="entry name" value="7TM_GPCR_serpentine_rcpt_Srh"/>
</dbReference>
<feature type="transmembrane region" description="Helical" evidence="1">
    <location>
        <begin position="219"/>
        <end position="240"/>
    </location>
</feature>
<keyword evidence="2" id="KW-1185">Reference proteome</keyword>
<reference evidence="3" key="1">
    <citation type="submission" date="2016-11" db="UniProtKB">
        <authorList>
            <consortium name="WormBaseParasite"/>
        </authorList>
    </citation>
    <scope>IDENTIFICATION</scope>
</reference>
<feature type="transmembrane region" description="Helical" evidence="1">
    <location>
        <begin position="298"/>
        <end position="317"/>
    </location>
</feature>
<dbReference type="PANTHER" id="PTHR46891:SF9">
    <property type="entry name" value="SERPENTINE RECEPTOR, CLASS H-RELATED"/>
    <property type="match status" value="1"/>
</dbReference>
<feature type="transmembrane region" description="Helical" evidence="1">
    <location>
        <begin position="113"/>
        <end position="133"/>
    </location>
</feature>
<evidence type="ECO:0000313" key="2">
    <source>
        <dbReference type="Proteomes" id="UP000095282"/>
    </source>
</evidence>
<accession>A0A1I7TYB6</accession>
<dbReference type="Proteomes" id="UP000095282">
    <property type="component" value="Unplaced"/>
</dbReference>
<dbReference type="Pfam" id="PF10318">
    <property type="entry name" value="7TM_GPCR_Srh"/>
    <property type="match status" value="1"/>
</dbReference>